<feature type="signal peptide" evidence="2">
    <location>
        <begin position="1"/>
        <end position="28"/>
    </location>
</feature>
<feature type="chain" id="PRO_5042181779" evidence="2">
    <location>
        <begin position="29"/>
        <end position="761"/>
    </location>
</feature>
<dbReference type="AlphaFoldDB" id="A0AAE3E1F8"/>
<keyword evidence="2" id="KW-0732">Signal</keyword>
<organism evidence="3 4">
    <name type="scientific">Hominilimicola fabiformis</name>
    <dbReference type="NCBI Taxonomy" id="2885356"/>
    <lineage>
        <taxon>Bacteria</taxon>
        <taxon>Bacillati</taxon>
        <taxon>Bacillota</taxon>
        <taxon>Clostridia</taxon>
        <taxon>Eubacteriales</taxon>
        <taxon>Oscillospiraceae</taxon>
        <taxon>Hominilimicola</taxon>
    </lineage>
</organism>
<gene>
    <name evidence="3" type="ORF">LKE05_13740</name>
</gene>
<feature type="region of interest" description="Disordered" evidence="1">
    <location>
        <begin position="524"/>
        <end position="561"/>
    </location>
</feature>
<evidence type="ECO:0000313" key="4">
    <source>
        <dbReference type="Proteomes" id="UP001198242"/>
    </source>
</evidence>
<dbReference type="EMBL" id="JAJEQM010000030">
    <property type="protein sequence ID" value="MCC2211843.1"/>
    <property type="molecule type" value="Genomic_DNA"/>
</dbReference>
<reference evidence="3 4" key="1">
    <citation type="submission" date="2021-10" db="EMBL/GenBank/DDBJ databases">
        <title>Anaerobic single-cell dispensing facilitates the cultivation of human gut bacteria.</title>
        <authorList>
            <person name="Afrizal A."/>
        </authorList>
    </citation>
    <scope>NUCLEOTIDE SEQUENCE [LARGE SCALE GENOMIC DNA]</scope>
    <source>
        <strain evidence="3 4">CLA-AA-H232</strain>
    </source>
</reference>
<comment type="caution">
    <text evidence="3">The sequence shown here is derived from an EMBL/GenBank/DDBJ whole genome shotgun (WGS) entry which is preliminary data.</text>
</comment>
<evidence type="ECO:0000256" key="2">
    <source>
        <dbReference type="SAM" id="SignalP"/>
    </source>
</evidence>
<keyword evidence="4" id="KW-1185">Reference proteome</keyword>
<evidence type="ECO:0000256" key="1">
    <source>
        <dbReference type="SAM" id="MobiDB-lite"/>
    </source>
</evidence>
<evidence type="ECO:0000313" key="3">
    <source>
        <dbReference type="EMBL" id="MCC2211843.1"/>
    </source>
</evidence>
<dbReference type="RefSeq" id="WP_308457210.1">
    <property type="nucleotide sequence ID" value="NZ_JAJEQM010000030.1"/>
</dbReference>
<protein>
    <submittedName>
        <fullName evidence="3">Uncharacterized protein</fullName>
    </submittedName>
</protein>
<proteinExistence type="predicted"/>
<dbReference type="Proteomes" id="UP001198242">
    <property type="component" value="Unassembled WGS sequence"/>
</dbReference>
<name>A0AAE3E1F8_9FIRM</name>
<accession>A0AAE3E1F8</accession>
<sequence>MKRKTIIFLTMVLTVIFSAITSSLIVNADELDGYTKVDWSWNRDMETTDANSVIVGGNIPFWRYVNADNPANNNAIWKSVYGDELSDDDVTKIWSNKFDPIYIVASVDVANIPDENIRQYIYDHVDEDVPDLKLKFDIDADVEGDSNSEKAETLFNGDIGYRVYRDGDTCRIEMKFSPKFHLIKDDGTGGNDLLLPNMPYKQLPKARYPYSSVIFSMWGYNGGSNEHYGALEVVEGDDPKYIYGQSFGYGDILEKGKIPNNMVYPNFEAGEINQEGTWAGTVESDTLDSNLIRIGQQFKKRNDSWYYSYGGAVGYNFKFPFKVSLAVDNSMKITKRIINYVTGDVILENTDSFAYGSSSVGKMYVLADKSGYAYVDNDMNFDVGYAYNHFDVKRADNNEILGVDSSIIANVAFDPEIKHKILDVYVTPLPVESKLIVRYVDVDTGEDIKTEEIKGKVLTTPDDEDIIKYTIDPPKPQVIVKKYVVEDLTGRIEEEKENPDPDVSVRVSGTKPILVLIISCTKDNGGGGGDISPTPTPTPKPNDDNNGDDEPATTPIDPPMCDSEENTIQWEEREKHSYTGSDNKKHTCYHYYVYEAKLKVDSVDVSPTTLKSGYGVTTDISTSVSYRQVAKYKEGNCDHRLSTSRTPTSKPKPPTKVAVRMGWTTHTFGGDFIQDSTVLLDKVSSNSTTAKFSAPTNSAVGQKMIYTDIYLSGTGSEPRRHVIAFDIYGGGVDGTEWCTTVTKELVINGDMYEDAGTTSTY</sequence>